<feature type="region of interest" description="Disordered" evidence="1">
    <location>
        <begin position="1"/>
        <end position="20"/>
    </location>
</feature>
<accession>A0A6G1CGX2</accession>
<dbReference type="Proteomes" id="UP000479710">
    <property type="component" value="Unassembled WGS sequence"/>
</dbReference>
<comment type="caution">
    <text evidence="2">The sequence shown here is derived from an EMBL/GenBank/DDBJ whole genome shotgun (WGS) entry which is preliminary data.</text>
</comment>
<sequence length="84" mass="9278">MESESESLPAANPKKRPVEVEGPDYVATAMTGAYEISVMPKRFKFPGALNGEICRDTGVYVRGMMMLDALERDLEAKIAARGRR</sequence>
<organism evidence="2 3">
    <name type="scientific">Oryza meyeriana var. granulata</name>
    <dbReference type="NCBI Taxonomy" id="110450"/>
    <lineage>
        <taxon>Eukaryota</taxon>
        <taxon>Viridiplantae</taxon>
        <taxon>Streptophyta</taxon>
        <taxon>Embryophyta</taxon>
        <taxon>Tracheophyta</taxon>
        <taxon>Spermatophyta</taxon>
        <taxon>Magnoliopsida</taxon>
        <taxon>Liliopsida</taxon>
        <taxon>Poales</taxon>
        <taxon>Poaceae</taxon>
        <taxon>BOP clade</taxon>
        <taxon>Oryzoideae</taxon>
        <taxon>Oryzeae</taxon>
        <taxon>Oryzinae</taxon>
        <taxon>Oryza</taxon>
        <taxon>Oryza meyeriana</taxon>
    </lineage>
</organism>
<evidence type="ECO:0000256" key="1">
    <source>
        <dbReference type="SAM" id="MobiDB-lite"/>
    </source>
</evidence>
<gene>
    <name evidence="2" type="ORF">E2562_019551</name>
</gene>
<evidence type="ECO:0000313" key="3">
    <source>
        <dbReference type="Proteomes" id="UP000479710"/>
    </source>
</evidence>
<keyword evidence="3" id="KW-1185">Reference proteome</keyword>
<evidence type="ECO:0000313" key="2">
    <source>
        <dbReference type="EMBL" id="KAF0899439.1"/>
    </source>
</evidence>
<dbReference type="AlphaFoldDB" id="A0A6G1CGX2"/>
<dbReference type="EMBL" id="SPHZ02000009">
    <property type="protein sequence ID" value="KAF0899439.1"/>
    <property type="molecule type" value="Genomic_DNA"/>
</dbReference>
<protein>
    <submittedName>
        <fullName evidence="2">Uncharacterized protein</fullName>
    </submittedName>
</protein>
<proteinExistence type="predicted"/>
<name>A0A6G1CGX2_9ORYZ</name>
<reference evidence="2 3" key="1">
    <citation type="submission" date="2019-11" db="EMBL/GenBank/DDBJ databases">
        <title>Whole genome sequence of Oryza granulata.</title>
        <authorList>
            <person name="Li W."/>
        </authorList>
    </citation>
    <scope>NUCLEOTIDE SEQUENCE [LARGE SCALE GENOMIC DNA]</scope>
    <source>
        <strain evidence="3">cv. Menghai</strain>
        <tissue evidence="2">Leaf</tissue>
    </source>
</reference>